<keyword evidence="7" id="KW-1185">Reference proteome</keyword>
<evidence type="ECO:0000256" key="1">
    <source>
        <dbReference type="ARBA" id="ARBA00022490"/>
    </source>
</evidence>
<evidence type="ECO:0000256" key="3">
    <source>
        <dbReference type="ARBA" id="ARBA00022833"/>
    </source>
</evidence>
<dbReference type="GeneID" id="98298074"/>
<feature type="active site" evidence="4">
    <location>
        <position position="68"/>
    </location>
</feature>
<reference evidence="6 7" key="1">
    <citation type="submission" date="2017-08" db="EMBL/GenBank/DDBJ databases">
        <title>Draft genome sequences of 64 type strains of genus Staph aureus.</title>
        <authorList>
            <person name="Cole K."/>
            <person name="Golubchik T."/>
            <person name="Russell J."/>
            <person name="Foster D."/>
            <person name="Llewelyn M."/>
            <person name="Wilson D."/>
            <person name="Crook D."/>
            <person name="Paul J."/>
        </authorList>
    </citation>
    <scope>NUCLEOTIDE SEQUENCE [LARGE SCALE GENOMIC DNA]</scope>
    <source>
        <strain evidence="6 7">DSM 29875</strain>
    </source>
</reference>
<keyword evidence="1 4" id="KW-0963">Cytoplasm</keyword>
<comment type="caution">
    <text evidence="6">The sequence shown here is derived from an EMBL/GenBank/DDBJ whole genome shotgun (WGS) entry which is preliminary data.</text>
</comment>
<dbReference type="Pfam" id="PF10263">
    <property type="entry name" value="SprT-like"/>
    <property type="match status" value="1"/>
</dbReference>
<keyword evidence="2 4" id="KW-0479">Metal-binding</keyword>
<dbReference type="GO" id="GO:0005737">
    <property type="term" value="C:cytoplasm"/>
    <property type="evidence" value="ECO:0007669"/>
    <property type="project" value="UniProtKB-SubCell"/>
</dbReference>
<dbReference type="Pfam" id="PF17283">
    <property type="entry name" value="Zn_ribbon_SprT"/>
    <property type="match status" value="1"/>
</dbReference>
<dbReference type="SMART" id="SM00731">
    <property type="entry name" value="SprT"/>
    <property type="match status" value="1"/>
</dbReference>
<dbReference type="AlphaFoldDB" id="A0A2K4FCJ9"/>
<gene>
    <name evidence="6" type="ORF">CD039_06900</name>
</gene>
<keyword evidence="3 4" id="KW-0862">Zinc</keyword>
<dbReference type="GO" id="GO:0006950">
    <property type="term" value="P:response to stress"/>
    <property type="evidence" value="ECO:0007669"/>
    <property type="project" value="UniProtKB-ARBA"/>
</dbReference>
<evidence type="ECO:0000259" key="5">
    <source>
        <dbReference type="SMART" id="SM00731"/>
    </source>
</evidence>
<dbReference type="GO" id="GO:0008270">
    <property type="term" value="F:zinc ion binding"/>
    <property type="evidence" value="ECO:0007669"/>
    <property type="project" value="UniProtKB-UniRule"/>
</dbReference>
<protein>
    <recommendedName>
        <fullName evidence="4">Protein SprT-like</fullName>
    </recommendedName>
</protein>
<evidence type="ECO:0000313" key="7">
    <source>
        <dbReference type="Proteomes" id="UP000242712"/>
    </source>
</evidence>
<dbReference type="InterPro" id="IPR006640">
    <property type="entry name" value="SprT-like_domain"/>
</dbReference>
<comment type="cofactor">
    <cofactor evidence="4">
        <name>Zn(2+)</name>
        <dbReference type="ChEBI" id="CHEBI:29105"/>
    </cofactor>
    <text evidence="4">Binds 1 zinc ion.</text>
</comment>
<dbReference type="EMBL" id="PPPX01000010">
    <property type="protein sequence ID" value="POA09088.1"/>
    <property type="molecule type" value="Genomic_DNA"/>
</dbReference>
<dbReference type="OrthoDB" id="9799909at2"/>
<sequence length="151" mass="18078">MNDRDIQEMTEKISRDSFGRPFRHRAYFNHRLRTTGGRYMLKSHHIEINYKQFEKFGKQAVIDIIKHELCHYHLHLESKGYQHRDKDFKELSKQVGAPRYCTPVQSYAERVNYVYQCKKCGVKFPRIRKVDTRRRVCGQCGGRLKLAEGRK</sequence>
<dbReference type="NCBIfam" id="NF003339">
    <property type="entry name" value="PRK04351.1"/>
    <property type="match status" value="1"/>
</dbReference>
<comment type="similarity">
    <text evidence="4">Belongs to the SprT family.</text>
</comment>
<evidence type="ECO:0000256" key="2">
    <source>
        <dbReference type="ARBA" id="ARBA00022723"/>
    </source>
</evidence>
<dbReference type="RefSeq" id="WP_103371704.1">
    <property type="nucleotide sequence ID" value="NZ_CBCRVO010000007.1"/>
</dbReference>
<dbReference type="InterPro" id="IPR035240">
    <property type="entry name" value="SprT_Zn_ribbon"/>
</dbReference>
<evidence type="ECO:0000313" key="6">
    <source>
        <dbReference type="EMBL" id="POA09088.1"/>
    </source>
</evidence>
<feature type="binding site" evidence="4">
    <location>
        <position position="71"/>
    </location>
    <ligand>
        <name>Zn(2+)</name>
        <dbReference type="ChEBI" id="CHEBI:29105"/>
    </ligand>
</feature>
<evidence type="ECO:0000256" key="4">
    <source>
        <dbReference type="HAMAP-Rule" id="MF_00745"/>
    </source>
</evidence>
<name>A0A2K4FCJ9_9STAP</name>
<comment type="subcellular location">
    <subcellularLocation>
        <location evidence="4">Cytoplasm</location>
    </subcellularLocation>
</comment>
<dbReference type="InterPro" id="IPR023524">
    <property type="entry name" value="Uncharacterised_SprT-like"/>
</dbReference>
<proteinExistence type="inferred from homology"/>
<organism evidence="6 7">
    <name type="scientific">Staphylococcus argensis</name>
    <dbReference type="NCBI Taxonomy" id="1607738"/>
    <lineage>
        <taxon>Bacteria</taxon>
        <taxon>Bacillati</taxon>
        <taxon>Bacillota</taxon>
        <taxon>Bacilli</taxon>
        <taxon>Bacillales</taxon>
        <taxon>Staphylococcaceae</taxon>
        <taxon>Staphylococcus</taxon>
    </lineage>
</organism>
<dbReference type="Proteomes" id="UP000242712">
    <property type="component" value="Unassembled WGS sequence"/>
</dbReference>
<dbReference type="HAMAP" id="MF_00745">
    <property type="entry name" value="SprT_like"/>
    <property type="match status" value="1"/>
</dbReference>
<feature type="binding site" evidence="4">
    <location>
        <position position="67"/>
    </location>
    <ligand>
        <name>Zn(2+)</name>
        <dbReference type="ChEBI" id="CHEBI:29105"/>
    </ligand>
</feature>
<accession>A0A2K4FCJ9</accession>
<feature type="domain" description="SprT-like" evidence="5">
    <location>
        <begin position="4"/>
        <end position="147"/>
    </location>
</feature>